<dbReference type="GO" id="GO:0005739">
    <property type="term" value="C:mitochondrion"/>
    <property type="evidence" value="ECO:0007669"/>
    <property type="project" value="UniProtKB-SubCell"/>
</dbReference>
<dbReference type="AlphaFoldDB" id="F2U157"/>
<comment type="subcellular location">
    <subcellularLocation>
        <location evidence="1">Mitochondrion</location>
    </subcellularLocation>
</comment>
<evidence type="ECO:0000256" key="2">
    <source>
        <dbReference type="ARBA" id="ARBA00009508"/>
    </source>
</evidence>
<gene>
    <name evidence="8" type="ORF">PTSG_01219</name>
</gene>
<dbReference type="OrthoDB" id="74240at2759"/>
<dbReference type="RefSeq" id="XP_004997192.1">
    <property type="nucleotide sequence ID" value="XM_004997135.1"/>
</dbReference>
<comment type="function">
    <text evidence="6">Involved in efficient integration of the N-module into mitochondrial respiratory chain complex I.</text>
</comment>
<evidence type="ECO:0000259" key="7">
    <source>
        <dbReference type="Pfam" id="PF05347"/>
    </source>
</evidence>
<dbReference type="InterPro" id="IPR008011">
    <property type="entry name" value="Complex1_LYR_dom"/>
</dbReference>
<dbReference type="CDD" id="cd20262">
    <property type="entry name" value="Complex1_LYR_LYRM2"/>
    <property type="match status" value="1"/>
</dbReference>
<accession>F2U157</accession>
<dbReference type="PANTHER" id="PTHR13675">
    <property type="entry name" value="LYR MOTIF-CONTAINING PROTEIN 2"/>
    <property type="match status" value="1"/>
</dbReference>
<dbReference type="KEGG" id="sre:PTSG_01219"/>
<evidence type="ECO:0000256" key="6">
    <source>
        <dbReference type="ARBA" id="ARBA00044735"/>
    </source>
</evidence>
<dbReference type="FunCoup" id="F2U157">
    <property type="interactions" value="445"/>
</dbReference>
<keyword evidence="9" id="KW-1185">Reference proteome</keyword>
<dbReference type="Proteomes" id="UP000007799">
    <property type="component" value="Unassembled WGS sequence"/>
</dbReference>
<organism evidence="9">
    <name type="scientific">Salpingoeca rosetta (strain ATCC 50818 / BSB-021)</name>
    <dbReference type="NCBI Taxonomy" id="946362"/>
    <lineage>
        <taxon>Eukaryota</taxon>
        <taxon>Choanoflagellata</taxon>
        <taxon>Craspedida</taxon>
        <taxon>Salpingoecidae</taxon>
        <taxon>Salpingoeca</taxon>
    </lineage>
</organism>
<reference evidence="8" key="1">
    <citation type="submission" date="2009-08" db="EMBL/GenBank/DDBJ databases">
        <title>Annotation of Salpingoeca rosetta.</title>
        <authorList>
            <consortium name="The Broad Institute Genome Sequencing Platform"/>
            <person name="Russ C."/>
            <person name="Cuomo C."/>
            <person name="Burger G."/>
            <person name="Gray M.W."/>
            <person name="Holland P.W.H."/>
            <person name="King N."/>
            <person name="Lang F.B.F."/>
            <person name="Roger A.J."/>
            <person name="Ruiz-Trillo I."/>
            <person name="Young S.K."/>
            <person name="Zeng Q."/>
            <person name="Gargeya S."/>
            <person name="Alvarado L."/>
            <person name="Berlin A."/>
            <person name="Chapman S.B."/>
            <person name="Chen Z."/>
            <person name="Freedman E."/>
            <person name="Gellesch M."/>
            <person name="Goldberg J."/>
            <person name="Griggs A."/>
            <person name="Gujja S."/>
            <person name="Heilman E."/>
            <person name="Heiman D."/>
            <person name="Howarth C."/>
            <person name="Mehta T."/>
            <person name="Neiman D."/>
            <person name="Pearson M."/>
            <person name="Roberts A."/>
            <person name="Saif S."/>
            <person name="Shea T."/>
            <person name="Shenoy N."/>
            <person name="Sisk P."/>
            <person name="Stolte C."/>
            <person name="Sykes S."/>
            <person name="White J."/>
            <person name="Yandava C."/>
            <person name="Haas B."/>
            <person name="Nusbaum C."/>
            <person name="Birren B."/>
        </authorList>
    </citation>
    <scope>NUCLEOTIDE SEQUENCE [LARGE SCALE GENOMIC DNA]</scope>
    <source>
        <strain evidence="8">ATCC 50818</strain>
    </source>
</reference>
<dbReference type="Pfam" id="PF05347">
    <property type="entry name" value="Complex1_LYR"/>
    <property type="match status" value="1"/>
</dbReference>
<evidence type="ECO:0000313" key="8">
    <source>
        <dbReference type="EMBL" id="EGD80631.1"/>
    </source>
</evidence>
<proteinExistence type="inferred from homology"/>
<dbReference type="InterPro" id="IPR045293">
    <property type="entry name" value="Complex1_LYR_LYRM2"/>
</dbReference>
<dbReference type="PANTHER" id="PTHR13675:SF0">
    <property type="entry name" value="LYR MOTIF-CONTAINING PROTEIN 2"/>
    <property type="match status" value="1"/>
</dbReference>
<dbReference type="InParanoid" id="F2U157"/>
<sequence>MVLPSHIPSLRQFMLRRDVMVLYRDMFRTIREVNDSYYREYLRDWVRTEFKNHIKETDEREIQLLVAQGRKRLQEFQTSMDNAFYRT</sequence>
<name>F2U157_SALR5</name>
<keyword evidence="4" id="KW-0496">Mitochondrion</keyword>
<dbReference type="GeneID" id="16077788"/>
<protein>
    <recommendedName>
        <fullName evidence="5">LYR motif-containing protein 2</fullName>
    </recommendedName>
</protein>
<evidence type="ECO:0000256" key="1">
    <source>
        <dbReference type="ARBA" id="ARBA00004173"/>
    </source>
</evidence>
<feature type="domain" description="Complex 1 LYR protein" evidence="7">
    <location>
        <begin position="19"/>
        <end position="75"/>
    </location>
</feature>
<evidence type="ECO:0000256" key="4">
    <source>
        <dbReference type="ARBA" id="ARBA00023128"/>
    </source>
</evidence>
<evidence type="ECO:0000256" key="5">
    <source>
        <dbReference type="ARBA" id="ARBA00026235"/>
    </source>
</evidence>
<evidence type="ECO:0000256" key="3">
    <source>
        <dbReference type="ARBA" id="ARBA00022946"/>
    </source>
</evidence>
<evidence type="ECO:0000313" key="9">
    <source>
        <dbReference type="Proteomes" id="UP000007799"/>
    </source>
</evidence>
<dbReference type="EMBL" id="GL832958">
    <property type="protein sequence ID" value="EGD80631.1"/>
    <property type="molecule type" value="Genomic_DNA"/>
</dbReference>
<keyword evidence="3" id="KW-0809">Transit peptide</keyword>
<comment type="similarity">
    <text evidence="2">Belongs to the complex I LYR family.</text>
</comment>